<gene>
    <name evidence="1" type="ORF">DXX92_01570</name>
</gene>
<dbReference type="RefSeq" id="WP_115998815.1">
    <property type="nucleotide sequence ID" value="NZ_QUOV01000001.1"/>
</dbReference>
<reference evidence="1 2" key="1">
    <citation type="submission" date="2018-08" db="EMBL/GenBank/DDBJ databases">
        <title>Thalassotalea euphylliae genome.</title>
        <authorList>
            <person name="Summers S."/>
            <person name="Rice S.A."/>
            <person name="Freckelton M.L."/>
            <person name="Nedved B.T."/>
            <person name="Hadfield M.G."/>
        </authorList>
    </citation>
    <scope>NUCLEOTIDE SEQUENCE [LARGE SCALE GENOMIC DNA]</scope>
    <source>
        <strain evidence="1 2">H2</strain>
    </source>
</reference>
<proteinExistence type="predicted"/>
<accession>A0A3E0UB19</accession>
<protein>
    <submittedName>
        <fullName evidence="1">Uncharacterized protein</fullName>
    </submittedName>
</protein>
<dbReference type="AlphaFoldDB" id="A0A3E0UB19"/>
<sequence>MTIVVGLANNETSKKPEQIDTSQSILKNVTEFSAGDSKKDKVLAIKNRLNALSLEQTFEKKQI</sequence>
<evidence type="ECO:0000313" key="2">
    <source>
        <dbReference type="Proteomes" id="UP000256999"/>
    </source>
</evidence>
<dbReference type="Proteomes" id="UP000256999">
    <property type="component" value="Unassembled WGS sequence"/>
</dbReference>
<name>A0A3E0UB19_9GAMM</name>
<organism evidence="1 2">
    <name type="scientific">Thalassotalea euphylliae</name>
    <dbReference type="NCBI Taxonomy" id="1655234"/>
    <lineage>
        <taxon>Bacteria</taxon>
        <taxon>Pseudomonadati</taxon>
        <taxon>Pseudomonadota</taxon>
        <taxon>Gammaproteobacteria</taxon>
        <taxon>Alteromonadales</taxon>
        <taxon>Colwelliaceae</taxon>
        <taxon>Thalassotalea</taxon>
    </lineage>
</organism>
<evidence type="ECO:0000313" key="1">
    <source>
        <dbReference type="EMBL" id="REL34136.1"/>
    </source>
</evidence>
<dbReference type="EMBL" id="QUOV01000001">
    <property type="protein sequence ID" value="REL34136.1"/>
    <property type="molecule type" value="Genomic_DNA"/>
</dbReference>
<comment type="caution">
    <text evidence="1">The sequence shown here is derived from an EMBL/GenBank/DDBJ whole genome shotgun (WGS) entry which is preliminary data.</text>
</comment>